<proteinExistence type="predicted"/>
<evidence type="ECO:0000313" key="1">
    <source>
        <dbReference type="EMBL" id="MFI1967241.1"/>
    </source>
</evidence>
<dbReference type="Pfam" id="PF04199">
    <property type="entry name" value="Cyclase"/>
    <property type="match status" value="1"/>
</dbReference>
<organism evidence="1 2">
    <name type="scientific">Streptomyces pathocidini</name>
    <dbReference type="NCBI Taxonomy" id="1650571"/>
    <lineage>
        <taxon>Bacteria</taxon>
        <taxon>Bacillati</taxon>
        <taxon>Actinomycetota</taxon>
        <taxon>Actinomycetes</taxon>
        <taxon>Kitasatosporales</taxon>
        <taxon>Streptomycetaceae</taxon>
        <taxon>Streptomyces</taxon>
    </lineage>
</organism>
<dbReference type="RefSeq" id="WP_055470794.1">
    <property type="nucleotide sequence ID" value="NZ_JBIRWE010000016.1"/>
</dbReference>
<dbReference type="PANTHER" id="PTHR34861">
    <property type="match status" value="1"/>
</dbReference>
<dbReference type="GO" id="GO:0016787">
    <property type="term" value="F:hydrolase activity"/>
    <property type="evidence" value="ECO:0007669"/>
    <property type="project" value="UniProtKB-KW"/>
</dbReference>
<comment type="caution">
    <text evidence="1">The sequence shown here is derived from an EMBL/GenBank/DDBJ whole genome shotgun (WGS) entry which is preliminary data.</text>
</comment>
<dbReference type="Gene3D" id="3.50.30.50">
    <property type="entry name" value="Putative cyclase"/>
    <property type="match status" value="1"/>
</dbReference>
<keyword evidence="2" id="KW-1185">Reference proteome</keyword>
<accession>A0ABW7UXC2</accession>
<dbReference type="EC" id="3.5.-.-" evidence="1"/>
<protein>
    <submittedName>
        <fullName evidence="1">Cyclase family protein</fullName>
        <ecNumber evidence="1">3.5.-.-</ecNumber>
    </submittedName>
</protein>
<gene>
    <name evidence="1" type="ORF">ACH429_24505</name>
</gene>
<dbReference type="InterPro" id="IPR007325">
    <property type="entry name" value="KFase/CYL"/>
</dbReference>
<dbReference type="InterPro" id="IPR037175">
    <property type="entry name" value="KFase_sf"/>
</dbReference>
<evidence type="ECO:0000313" key="2">
    <source>
        <dbReference type="Proteomes" id="UP001611548"/>
    </source>
</evidence>
<sequence length="319" mass="33474">MGARAVRGAAALVGAAEFAGLAARLRARAQAGGAGGPRGALAYLTPTQVRVAAGEIRTGRSISLAAPVETRPSPDNPDPARHEMTAWHRPEAGASGHGLHFARDRFATNVHGDADTHLDALCHVVYDGTLHGGVPASTVTADGARELTVALARDGIIGRGVLLDLPRLRGVPWLEPGEQVTAGELAAAETAQGVRVREGDLLLVRLGHRRRRAELGPWDPAEGRTGLHPEAMEFVADRRVAVLGCDGNSDAAPSRTEDVAYPVHVLAVHALGVHLLDYLRLEDLAPVCAAEGRWSFFCVVAPLRLPHATGSPVNPIAVL</sequence>
<dbReference type="SUPFAM" id="SSF102198">
    <property type="entry name" value="Putative cyclase"/>
    <property type="match status" value="1"/>
</dbReference>
<keyword evidence="1" id="KW-0378">Hydrolase</keyword>
<dbReference type="EMBL" id="JBIRWE010000016">
    <property type="protein sequence ID" value="MFI1967241.1"/>
    <property type="molecule type" value="Genomic_DNA"/>
</dbReference>
<name>A0ABW7UXC2_9ACTN</name>
<dbReference type="Proteomes" id="UP001611548">
    <property type="component" value="Unassembled WGS sequence"/>
</dbReference>
<reference evidence="1 2" key="1">
    <citation type="submission" date="2024-10" db="EMBL/GenBank/DDBJ databases">
        <title>The Natural Products Discovery Center: Release of the First 8490 Sequenced Strains for Exploring Actinobacteria Biosynthetic Diversity.</title>
        <authorList>
            <person name="Kalkreuter E."/>
            <person name="Kautsar S.A."/>
            <person name="Yang D."/>
            <person name="Bader C.D."/>
            <person name="Teijaro C.N."/>
            <person name="Fluegel L."/>
            <person name="Davis C.M."/>
            <person name="Simpson J.R."/>
            <person name="Lauterbach L."/>
            <person name="Steele A.D."/>
            <person name="Gui C."/>
            <person name="Meng S."/>
            <person name="Li G."/>
            <person name="Viehrig K."/>
            <person name="Ye F."/>
            <person name="Su P."/>
            <person name="Kiefer A.F."/>
            <person name="Nichols A."/>
            <person name="Cepeda A.J."/>
            <person name="Yan W."/>
            <person name="Fan B."/>
            <person name="Jiang Y."/>
            <person name="Adhikari A."/>
            <person name="Zheng C.-J."/>
            <person name="Schuster L."/>
            <person name="Cowan T.M."/>
            <person name="Smanski M.J."/>
            <person name="Chevrette M.G."/>
            <person name="De Carvalho L.P.S."/>
            <person name="Shen B."/>
        </authorList>
    </citation>
    <scope>NUCLEOTIDE SEQUENCE [LARGE SCALE GENOMIC DNA]</scope>
    <source>
        <strain evidence="1 2">NPDC020327</strain>
    </source>
</reference>
<dbReference type="PANTHER" id="PTHR34861:SF10">
    <property type="entry name" value="CYCLASE"/>
    <property type="match status" value="1"/>
</dbReference>